<dbReference type="Gene3D" id="1.10.10.60">
    <property type="entry name" value="Homeodomain-like"/>
    <property type="match status" value="1"/>
</dbReference>
<evidence type="ECO:0000259" key="5">
    <source>
        <dbReference type="PROSITE" id="PS50071"/>
    </source>
</evidence>
<dbReference type="Proteomes" id="UP000094527">
    <property type="component" value="Unassembled WGS sequence"/>
</dbReference>
<evidence type="ECO:0000256" key="3">
    <source>
        <dbReference type="RuleBase" id="RU000682"/>
    </source>
</evidence>
<proteinExistence type="predicted"/>
<dbReference type="PROSITE" id="PS50071">
    <property type="entry name" value="HOMEOBOX_2"/>
    <property type="match status" value="1"/>
</dbReference>
<dbReference type="Pfam" id="PF00046">
    <property type="entry name" value="Homeodomain"/>
    <property type="match status" value="1"/>
</dbReference>
<keyword evidence="2 3" id="KW-0238">DNA-binding</keyword>
<dbReference type="InterPro" id="IPR001356">
    <property type="entry name" value="HD"/>
</dbReference>
<comment type="subcellular location">
    <subcellularLocation>
        <location evidence="1 2 3">Nucleus</location>
    </subcellularLocation>
</comment>
<dbReference type="CDD" id="cd00086">
    <property type="entry name" value="homeodomain"/>
    <property type="match status" value="1"/>
</dbReference>
<dbReference type="PANTHER" id="PTHR24333">
    <property type="entry name" value="HOMEO BOX HB9 LIKE A-RELATED"/>
    <property type="match status" value="1"/>
</dbReference>
<organism evidence="6 7">
    <name type="scientific">Orchesella cincta</name>
    <name type="common">Springtail</name>
    <name type="synonym">Podura cincta</name>
    <dbReference type="NCBI Taxonomy" id="48709"/>
    <lineage>
        <taxon>Eukaryota</taxon>
        <taxon>Metazoa</taxon>
        <taxon>Ecdysozoa</taxon>
        <taxon>Arthropoda</taxon>
        <taxon>Hexapoda</taxon>
        <taxon>Collembola</taxon>
        <taxon>Entomobryomorpha</taxon>
        <taxon>Entomobryoidea</taxon>
        <taxon>Orchesellidae</taxon>
        <taxon>Orchesellinae</taxon>
        <taxon>Orchesella</taxon>
    </lineage>
</organism>
<protein>
    <submittedName>
        <fullName evidence="6">Homeobox protein Hmx</fullName>
    </submittedName>
</protein>
<feature type="domain" description="Homeobox" evidence="5">
    <location>
        <begin position="12"/>
        <end position="70"/>
    </location>
</feature>
<comment type="caution">
    <text evidence="6">The sequence shown here is derived from an EMBL/GenBank/DDBJ whole genome shotgun (WGS) entry which is preliminary data.</text>
</comment>
<dbReference type="SUPFAM" id="SSF46689">
    <property type="entry name" value="Homeodomain-like"/>
    <property type="match status" value="1"/>
</dbReference>
<dbReference type="InterPro" id="IPR009057">
    <property type="entry name" value="Homeodomain-like_sf"/>
</dbReference>
<dbReference type="InterPro" id="IPR050848">
    <property type="entry name" value="Homeobox_TF"/>
</dbReference>
<name>A0A1D2MXE9_ORCCI</name>
<accession>A0A1D2MXE9</accession>
<dbReference type="GO" id="GO:0005634">
    <property type="term" value="C:nucleus"/>
    <property type="evidence" value="ECO:0007669"/>
    <property type="project" value="UniProtKB-SubCell"/>
</dbReference>
<evidence type="ECO:0000256" key="2">
    <source>
        <dbReference type="PROSITE-ProRule" id="PRU00108"/>
    </source>
</evidence>
<gene>
    <name evidence="6" type="ORF">Ocin01_09321</name>
</gene>
<dbReference type="OMA" id="GICRMNK"/>
<dbReference type="SMART" id="SM00389">
    <property type="entry name" value="HOX"/>
    <property type="match status" value="1"/>
</dbReference>
<dbReference type="AlphaFoldDB" id="A0A1D2MXE9"/>
<feature type="compositionally biased region" description="Basic and acidic residues" evidence="4">
    <location>
        <begin position="1"/>
        <end position="14"/>
    </location>
</feature>
<dbReference type="OrthoDB" id="6159439at2759"/>
<sequence length="70" mass="8270">MITQKRAEGKEERKKRPRTAFTASQVKALESEFERNKYLSVAKRSQLARSLKLTETQHDYVIARRRECKS</sequence>
<reference evidence="6 7" key="1">
    <citation type="journal article" date="2016" name="Genome Biol. Evol.">
        <title>Gene Family Evolution Reflects Adaptation to Soil Environmental Stressors in the Genome of the Collembolan Orchesella cincta.</title>
        <authorList>
            <person name="Faddeeva-Vakhrusheva A."/>
            <person name="Derks M.F."/>
            <person name="Anvar S.Y."/>
            <person name="Agamennone V."/>
            <person name="Suring W."/>
            <person name="Smit S."/>
            <person name="van Straalen N.M."/>
            <person name="Roelofs D."/>
        </authorList>
    </citation>
    <scope>NUCLEOTIDE SEQUENCE [LARGE SCALE GENOMIC DNA]</scope>
    <source>
        <tissue evidence="6">Mixed pool</tissue>
    </source>
</reference>
<dbReference type="STRING" id="48709.A0A1D2MXE9"/>
<dbReference type="GO" id="GO:0003677">
    <property type="term" value="F:DNA binding"/>
    <property type="evidence" value="ECO:0007669"/>
    <property type="project" value="UniProtKB-UniRule"/>
</dbReference>
<keyword evidence="2 3" id="KW-0371">Homeobox</keyword>
<dbReference type="PANTHER" id="PTHR24333:SF5">
    <property type="entry name" value="VENT HOMEOBOX"/>
    <property type="match status" value="1"/>
</dbReference>
<keyword evidence="7" id="KW-1185">Reference proteome</keyword>
<evidence type="ECO:0000313" key="7">
    <source>
        <dbReference type="Proteomes" id="UP000094527"/>
    </source>
</evidence>
<evidence type="ECO:0000256" key="4">
    <source>
        <dbReference type="SAM" id="MobiDB-lite"/>
    </source>
</evidence>
<evidence type="ECO:0000313" key="6">
    <source>
        <dbReference type="EMBL" id="ODM97365.1"/>
    </source>
</evidence>
<dbReference type="EMBL" id="LJIJ01000450">
    <property type="protein sequence ID" value="ODM97365.1"/>
    <property type="molecule type" value="Genomic_DNA"/>
</dbReference>
<evidence type="ECO:0000256" key="1">
    <source>
        <dbReference type="ARBA" id="ARBA00004123"/>
    </source>
</evidence>
<keyword evidence="2 3" id="KW-0539">Nucleus</keyword>
<feature type="region of interest" description="Disordered" evidence="4">
    <location>
        <begin position="1"/>
        <end position="20"/>
    </location>
</feature>